<dbReference type="PANTHER" id="PTHR21666:SF270">
    <property type="entry name" value="MUREIN HYDROLASE ACTIVATOR ENVC"/>
    <property type="match status" value="1"/>
</dbReference>
<gene>
    <name evidence="4" type="ORF">J1792_06290</name>
</gene>
<evidence type="ECO:0000259" key="3">
    <source>
        <dbReference type="Pfam" id="PF01551"/>
    </source>
</evidence>
<evidence type="ECO:0000256" key="1">
    <source>
        <dbReference type="SAM" id="MobiDB-lite"/>
    </source>
</evidence>
<dbReference type="AlphaFoldDB" id="A0A939FJH8"/>
<dbReference type="PANTHER" id="PTHR21666">
    <property type="entry name" value="PEPTIDASE-RELATED"/>
    <property type="match status" value="1"/>
</dbReference>
<feature type="signal peptide" evidence="2">
    <location>
        <begin position="1"/>
        <end position="25"/>
    </location>
</feature>
<dbReference type="SUPFAM" id="SSF51261">
    <property type="entry name" value="Duplicated hybrid motif"/>
    <property type="match status" value="1"/>
</dbReference>
<dbReference type="EMBL" id="JAFMOF010000001">
    <property type="protein sequence ID" value="MBO0652412.1"/>
    <property type="molecule type" value="Genomic_DNA"/>
</dbReference>
<evidence type="ECO:0000256" key="2">
    <source>
        <dbReference type="SAM" id="SignalP"/>
    </source>
</evidence>
<feature type="chain" id="PRO_5038735379" evidence="2">
    <location>
        <begin position="26"/>
        <end position="284"/>
    </location>
</feature>
<dbReference type="FunFam" id="2.70.70.10:FF:000013">
    <property type="entry name" value="Peptidase family M23"/>
    <property type="match status" value="1"/>
</dbReference>
<feature type="region of interest" description="Disordered" evidence="1">
    <location>
        <begin position="66"/>
        <end position="89"/>
    </location>
</feature>
<dbReference type="InterPro" id="IPR011055">
    <property type="entry name" value="Dup_hybrid_motif"/>
</dbReference>
<feature type="region of interest" description="Disordered" evidence="1">
    <location>
        <begin position="131"/>
        <end position="150"/>
    </location>
</feature>
<dbReference type="InterPro" id="IPR050570">
    <property type="entry name" value="Cell_wall_metabolism_enzyme"/>
</dbReference>
<evidence type="ECO:0000313" key="5">
    <source>
        <dbReference type="Proteomes" id="UP000664781"/>
    </source>
</evidence>
<dbReference type="InterPro" id="IPR016047">
    <property type="entry name" value="M23ase_b-sheet_dom"/>
</dbReference>
<dbReference type="Proteomes" id="UP000664781">
    <property type="component" value="Unassembled WGS sequence"/>
</dbReference>
<reference evidence="4" key="1">
    <citation type="submission" date="2021-03" db="EMBL/GenBank/DDBJ databases">
        <title>Streptomyces strains.</title>
        <authorList>
            <person name="Lund M.B."/>
            <person name="Toerring T."/>
        </authorList>
    </citation>
    <scope>NUCLEOTIDE SEQUENCE</scope>
    <source>
        <strain evidence="4">JCM 4242</strain>
    </source>
</reference>
<dbReference type="Gene3D" id="2.70.70.10">
    <property type="entry name" value="Glucose Permease (Domain IIA)"/>
    <property type="match status" value="1"/>
</dbReference>
<sequence length="284" mass="29299">MRSSYRSGMALGALWMAAVLLPAPAGPFDGLVPVAAAAPVGLPAPRAGETDRRERLARILIAADARSRRPAAGEESPADPGPYGVVDADVGRTRGEKAGLEGRLAKARSDLHGMAEASIRSGHCTPVDLDGLQGETEGDQGSAGTPAVSSGGWTRPLLSYELTARFGSAGGRWSNGHTGQDFAVPIGTPVRAVGAGTVASIGCGGPFGISMVLRHDSGWYSQYAHLSAPIVPQGRRVRAGEWIGLSGTTGNSTGPHLHLEIRRTAEFGSAVDPVGWLRARGVDL</sequence>
<name>A0A939FJH8_9ACTN</name>
<evidence type="ECO:0000313" key="4">
    <source>
        <dbReference type="EMBL" id="MBO0652412.1"/>
    </source>
</evidence>
<keyword evidence="5" id="KW-1185">Reference proteome</keyword>
<dbReference type="Pfam" id="PF01551">
    <property type="entry name" value="Peptidase_M23"/>
    <property type="match status" value="1"/>
</dbReference>
<organism evidence="4 5">
    <name type="scientific">Streptomyces triculaminicus</name>
    <dbReference type="NCBI Taxonomy" id="2816232"/>
    <lineage>
        <taxon>Bacteria</taxon>
        <taxon>Bacillati</taxon>
        <taxon>Actinomycetota</taxon>
        <taxon>Actinomycetes</taxon>
        <taxon>Kitasatosporales</taxon>
        <taxon>Streptomycetaceae</taxon>
        <taxon>Streptomyces</taxon>
    </lineage>
</organism>
<dbReference type="RefSeq" id="WP_086570494.1">
    <property type="nucleotide sequence ID" value="NZ_JAFMOF010000001.1"/>
</dbReference>
<dbReference type="GO" id="GO:0004222">
    <property type="term" value="F:metalloendopeptidase activity"/>
    <property type="evidence" value="ECO:0007669"/>
    <property type="project" value="TreeGrafter"/>
</dbReference>
<keyword evidence="2" id="KW-0732">Signal</keyword>
<proteinExistence type="predicted"/>
<protein>
    <submittedName>
        <fullName evidence="4">M23 family metallopeptidase</fullName>
    </submittedName>
</protein>
<accession>A0A939FJH8</accession>
<dbReference type="CDD" id="cd12797">
    <property type="entry name" value="M23_peptidase"/>
    <property type="match status" value="1"/>
</dbReference>
<feature type="domain" description="M23ase beta-sheet core" evidence="3">
    <location>
        <begin position="176"/>
        <end position="273"/>
    </location>
</feature>
<comment type="caution">
    <text evidence="4">The sequence shown here is derived from an EMBL/GenBank/DDBJ whole genome shotgun (WGS) entry which is preliminary data.</text>
</comment>